<evidence type="ECO:0000313" key="4">
    <source>
        <dbReference type="Proteomes" id="UP000279972"/>
    </source>
</evidence>
<gene>
    <name evidence="2" type="ORF">C1637_13150</name>
    <name evidence="1" type="ORF">EG342_19415</name>
</gene>
<dbReference type="KEGG" id="clac:EG342_19415"/>
<dbReference type="Proteomes" id="UP000236262">
    <property type="component" value="Unassembled WGS sequence"/>
</dbReference>
<organism evidence="2 3">
    <name type="scientific">Chryseobacterium lactis</name>
    <dbReference type="NCBI Taxonomy" id="1241981"/>
    <lineage>
        <taxon>Bacteria</taxon>
        <taxon>Pseudomonadati</taxon>
        <taxon>Bacteroidota</taxon>
        <taxon>Flavobacteriia</taxon>
        <taxon>Flavobacteriales</taxon>
        <taxon>Weeksellaceae</taxon>
        <taxon>Chryseobacterium group</taxon>
        <taxon>Chryseobacterium</taxon>
    </lineage>
</organism>
<name>A0A3G6RJB5_CHRLC</name>
<dbReference type="InterPro" id="IPR021284">
    <property type="entry name" value="DUF2750"/>
</dbReference>
<sequence length="152" mass="17644">MLQDHITVKNRHIYFIKKVSTTEIVYALRGEKGYATSCSNDLQYGDGEPVEIVCFWSDNATAKLCIQEEWNHYEVCSIPLEEFMENWCIGMDNDGLIAGTNFDNNLFGYEVEPLELCLDLIRELKNLGKSLRLKKFADIHEMETQIRKILEE</sequence>
<protein>
    <submittedName>
        <fullName evidence="2">DUF2750 domain-containing protein</fullName>
    </submittedName>
</protein>
<accession>A0A3G6RJB5</accession>
<reference evidence="2 3" key="1">
    <citation type="submission" date="2018-01" db="EMBL/GenBank/DDBJ databases">
        <title>Draft genome sequences of Chryseobacterium lactis NCTC11390, Chryseobacterium oncorhynchi 701B-08, and Chryseobacterium viscerum 687B-08.</title>
        <authorList>
            <person name="Jeong J.-J."/>
            <person name="Lee Y.J."/>
            <person name="Park B."/>
            <person name="Choi I.-G."/>
            <person name="Kim K.D."/>
        </authorList>
    </citation>
    <scope>NUCLEOTIDE SEQUENCE [LARGE SCALE GENOMIC DNA]</scope>
    <source>
        <strain evidence="2 3">NCTC11390</strain>
    </source>
</reference>
<dbReference type="AlphaFoldDB" id="A0A3G6RJB5"/>
<dbReference type="OrthoDB" id="2936081at2"/>
<reference evidence="1 4" key="2">
    <citation type="submission" date="2018-11" db="EMBL/GenBank/DDBJ databases">
        <title>Proposal to divide the Flavobacteriaceae and reorganize its genera based on Amino Acid Identity values calculated from whole genome sequences.</title>
        <authorList>
            <person name="Nicholson A.C."/>
            <person name="Gulvik C.A."/>
            <person name="Whitney A.M."/>
            <person name="Humrighouse B.W."/>
            <person name="Bell M."/>
            <person name="Holmes B."/>
            <person name="Steigerwalt A.G."/>
            <person name="Villarma A."/>
            <person name="Sheth M."/>
            <person name="Batra D."/>
            <person name="Pryor J."/>
            <person name="Bernardet J.-F."/>
            <person name="Hugo C."/>
            <person name="Kampfer P."/>
            <person name="Newman J."/>
            <person name="McQuiston J.R."/>
        </authorList>
    </citation>
    <scope>NUCLEOTIDE SEQUENCE [LARGE SCALE GENOMIC DNA]</scope>
    <source>
        <strain evidence="1 4">KC_1864</strain>
    </source>
</reference>
<evidence type="ECO:0000313" key="3">
    <source>
        <dbReference type="Proteomes" id="UP000236262"/>
    </source>
</evidence>
<dbReference type="Proteomes" id="UP000279972">
    <property type="component" value="Chromosome"/>
</dbReference>
<keyword evidence="4" id="KW-1185">Reference proteome</keyword>
<dbReference type="EMBL" id="PPEH01000005">
    <property type="protein sequence ID" value="PNW12780.1"/>
    <property type="molecule type" value="Genomic_DNA"/>
</dbReference>
<dbReference type="EMBL" id="CP033924">
    <property type="protein sequence ID" value="AZA83922.1"/>
    <property type="molecule type" value="Genomic_DNA"/>
</dbReference>
<dbReference type="Pfam" id="PF11042">
    <property type="entry name" value="DUF2750"/>
    <property type="match status" value="1"/>
</dbReference>
<evidence type="ECO:0000313" key="1">
    <source>
        <dbReference type="EMBL" id="AZA83922.1"/>
    </source>
</evidence>
<evidence type="ECO:0000313" key="2">
    <source>
        <dbReference type="EMBL" id="PNW12780.1"/>
    </source>
</evidence>
<dbReference type="RefSeq" id="WP_103292187.1">
    <property type="nucleotide sequence ID" value="NZ_CP033924.1"/>
</dbReference>
<proteinExistence type="predicted"/>